<feature type="transmembrane region" description="Helical" evidence="1">
    <location>
        <begin position="86"/>
        <end position="104"/>
    </location>
</feature>
<keyword evidence="1" id="KW-0472">Membrane</keyword>
<dbReference type="EMBL" id="JACCBJ010000001">
    <property type="protein sequence ID" value="NYD76233.1"/>
    <property type="molecule type" value="Genomic_DNA"/>
</dbReference>
<gene>
    <name evidence="2" type="ORF">BJ963_003752</name>
</gene>
<reference evidence="2 3" key="1">
    <citation type="submission" date="2020-07" db="EMBL/GenBank/DDBJ databases">
        <title>Sequencing the genomes of 1000 actinobacteria strains.</title>
        <authorList>
            <person name="Klenk H.-P."/>
        </authorList>
    </citation>
    <scope>NUCLEOTIDE SEQUENCE [LARGE SCALE GENOMIC DNA]</scope>
    <source>
        <strain evidence="2 3">DSM 23871</strain>
    </source>
</reference>
<dbReference type="RefSeq" id="WP_179457943.1">
    <property type="nucleotide sequence ID" value="NZ_BAAAPX010000001.1"/>
</dbReference>
<evidence type="ECO:0000256" key="1">
    <source>
        <dbReference type="SAM" id="Phobius"/>
    </source>
</evidence>
<evidence type="ECO:0000313" key="2">
    <source>
        <dbReference type="EMBL" id="NYD76233.1"/>
    </source>
</evidence>
<feature type="transmembrane region" description="Helical" evidence="1">
    <location>
        <begin position="45"/>
        <end position="74"/>
    </location>
</feature>
<keyword evidence="3" id="KW-1185">Reference proteome</keyword>
<dbReference type="AlphaFoldDB" id="A0A852T5Z7"/>
<keyword evidence="1" id="KW-0812">Transmembrane</keyword>
<dbReference type="Proteomes" id="UP000589620">
    <property type="component" value="Unassembled WGS sequence"/>
</dbReference>
<proteinExistence type="predicted"/>
<name>A0A852T5Z7_9MICO</name>
<evidence type="ECO:0000313" key="3">
    <source>
        <dbReference type="Proteomes" id="UP000589620"/>
    </source>
</evidence>
<protein>
    <submittedName>
        <fullName evidence="2">Uncharacterized protein</fullName>
    </submittedName>
</protein>
<keyword evidence="1" id="KW-1133">Transmembrane helix</keyword>
<feature type="transmembrane region" description="Helical" evidence="1">
    <location>
        <begin position="124"/>
        <end position="146"/>
    </location>
</feature>
<sequence length="177" mass="17586">MTTGAAAVPVVRAGASARTTGVPAHPRGATHRTVGTLVHELPQSAVMALACLAGDAAALSAAAVALALLACGYGRMARSSAFAREHVVDLWAMLLVLVGMAFSGGEVAGGPAVAHAVASPHRHLAASIAGPVGPALIVVAVAGWVVGRLLLARRVRRLHTAVSAVVCGGMLVAMIAM</sequence>
<feature type="transmembrane region" description="Helical" evidence="1">
    <location>
        <begin position="158"/>
        <end position="176"/>
    </location>
</feature>
<comment type="caution">
    <text evidence="2">The sequence shown here is derived from an EMBL/GenBank/DDBJ whole genome shotgun (WGS) entry which is preliminary data.</text>
</comment>
<accession>A0A852T5Z7</accession>
<organism evidence="2 3">
    <name type="scientific">Leifsonia soli</name>
    <dbReference type="NCBI Taxonomy" id="582665"/>
    <lineage>
        <taxon>Bacteria</taxon>
        <taxon>Bacillati</taxon>
        <taxon>Actinomycetota</taxon>
        <taxon>Actinomycetes</taxon>
        <taxon>Micrococcales</taxon>
        <taxon>Microbacteriaceae</taxon>
        <taxon>Leifsonia</taxon>
    </lineage>
</organism>